<keyword evidence="1" id="KW-0732">Signal</keyword>
<evidence type="ECO:0000313" key="3">
    <source>
        <dbReference type="Proteomes" id="UP000244810"/>
    </source>
</evidence>
<protein>
    <submittedName>
        <fullName evidence="2">Uncharacterized protein</fullName>
    </submittedName>
</protein>
<dbReference type="AlphaFoldDB" id="A0A2T7UNN1"/>
<keyword evidence="3" id="KW-1185">Reference proteome</keyword>
<dbReference type="OrthoDB" id="9957948at2"/>
<comment type="caution">
    <text evidence="2">The sequence shown here is derived from an EMBL/GenBank/DDBJ whole genome shotgun (WGS) entry which is preliminary data.</text>
</comment>
<proteinExistence type="predicted"/>
<organism evidence="2 3">
    <name type="scientific">Pararhodobacter aggregans</name>
    <dbReference type="NCBI Taxonomy" id="404875"/>
    <lineage>
        <taxon>Bacteria</taxon>
        <taxon>Pseudomonadati</taxon>
        <taxon>Pseudomonadota</taxon>
        <taxon>Alphaproteobacteria</taxon>
        <taxon>Rhodobacterales</taxon>
        <taxon>Paracoccaceae</taxon>
        <taxon>Pararhodobacter</taxon>
    </lineage>
</organism>
<feature type="chain" id="PRO_5015501841" evidence="1">
    <location>
        <begin position="24"/>
        <end position="194"/>
    </location>
</feature>
<dbReference type="RefSeq" id="WP_107753137.1">
    <property type="nucleotide sequence ID" value="NZ_QBKF01000009.1"/>
</dbReference>
<dbReference type="EMBL" id="QDDR01000009">
    <property type="protein sequence ID" value="PVE46267.1"/>
    <property type="molecule type" value="Genomic_DNA"/>
</dbReference>
<gene>
    <name evidence="2" type="ORF">DDE23_16605</name>
</gene>
<reference evidence="2 3" key="1">
    <citation type="journal article" date="2011" name="Syst. Appl. Microbiol.">
        <title>Defluviimonas denitrificans gen. nov., sp. nov., and Pararhodobacter aggregans gen. nov., sp. nov., non-phototrophic Rhodobacteraceae from the biofilter of a marine aquaculture.</title>
        <authorList>
            <person name="Foesel B.U."/>
            <person name="Drake H.L."/>
            <person name="Schramm A."/>
        </authorList>
    </citation>
    <scope>NUCLEOTIDE SEQUENCE [LARGE SCALE GENOMIC DNA]</scope>
    <source>
        <strain evidence="2 3">D1-19</strain>
    </source>
</reference>
<accession>A0A2T7UNN1</accession>
<evidence type="ECO:0000313" key="2">
    <source>
        <dbReference type="EMBL" id="PVE46267.1"/>
    </source>
</evidence>
<feature type="signal peptide" evidence="1">
    <location>
        <begin position="1"/>
        <end position="23"/>
    </location>
</feature>
<evidence type="ECO:0000256" key="1">
    <source>
        <dbReference type="SAM" id="SignalP"/>
    </source>
</evidence>
<dbReference type="Proteomes" id="UP000244810">
    <property type="component" value="Unassembled WGS sequence"/>
</dbReference>
<sequence length="194" mass="20835">MKRRFSALAVAGIALLLAAPAAATISRGCSASIAVMGPNIYNNLQPLIEMDASGTCSNGRPNQCRVNAHGALRACIGALWNERRSHAIPAACLASVGGNNRMNWTRWVGIYPHLPHGQNSLLDRVRVEACCPTDRFDVVHVLVRYGIDGDNGCAGQVDGRFRTVDQGDLDANFRIDCGAQRARGLCGPIRRTNP</sequence>
<name>A0A2T7UNN1_9RHOB</name>